<protein>
    <submittedName>
        <fullName evidence="2">DUF4233 domain-containing protein</fullName>
    </submittedName>
</protein>
<feature type="transmembrane region" description="Helical" evidence="1">
    <location>
        <begin position="20"/>
        <end position="39"/>
    </location>
</feature>
<keyword evidence="1" id="KW-0812">Transmembrane</keyword>
<evidence type="ECO:0000313" key="2">
    <source>
        <dbReference type="EMBL" id="NHN55899.1"/>
    </source>
</evidence>
<evidence type="ECO:0000313" key="3">
    <source>
        <dbReference type="Proteomes" id="UP000744769"/>
    </source>
</evidence>
<organism evidence="2 3">
    <name type="scientific">Metallococcus carri</name>
    <dbReference type="NCBI Taxonomy" id="1656884"/>
    <lineage>
        <taxon>Bacteria</taxon>
        <taxon>Bacillati</taxon>
        <taxon>Actinomycetota</taxon>
        <taxon>Actinomycetes</taxon>
        <taxon>Micrococcales</taxon>
        <taxon>Dermacoccaceae</taxon>
        <taxon>Metallococcus</taxon>
    </lineage>
</organism>
<keyword evidence="3" id="KW-1185">Reference proteome</keyword>
<accession>A0A967B0Q5</accession>
<dbReference type="RefSeq" id="WP_166196123.1">
    <property type="nucleotide sequence ID" value="NZ_JAAOIV010000005.1"/>
</dbReference>
<feature type="transmembrane region" description="Helical" evidence="1">
    <location>
        <begin position="51"/>
        <end position="73"/>
    </location>
</feature>
<feature type="transmembrane region" description="Helical" evidence="1">
    <location>
        <begin position="79"/>
        <end position="107"/>
    </location>
</feature>
<sequence>MSRLLFYGVGERMTRRLAAVVIGSQSLAIFFGTLVAEALARARGESAHTAYLIIGLVIAGLCIVAAGCLRRPWGVTLGWALQVVTIASAVIVPMMLIVGVVFAALWVTALVQGRRMDELTQDYLRSNG</sequence>
<gene>
    <name evidence="2" type="ORF">G9U51_08945</name>
</gene>
<dbReference type="Pfam" id="PF14017">
    <property type="entry name" value="DUF4233"/>
    <property type="match status" value="1"/>
</dbReference>
<comment type="caution">
    <text evidence="2">The sequence shown here is derived from an EMBL/GenBank/DDBJ whole genome shotgun (WGS) entry which is preliminary data.</text>
</comment>
<dbReference type="InterPro" id="IPR025327">
    <property type="entry name" value="DUF4233"/>
</dbReference>
<name>A0A967B0Q5_9MICO</name>
<reference evidence="2" key="1">
    <citation type="submission" date="2020-03" db="EMBL/GenBank/DDBJ databases">
        <title>Draft sequencing of Calidifontibacter sp. DB0510.</title>
        <authorList>
            <person name="Kim D.-U."/>
        </authorList>
    </citation>
    <scope>NUCLEOTIDE SEQUENCE</scope>
    <source>
        <strain evidence="2">DB0510</strain>
    </source>
</reference>
<dbReference type="Proteomes" id="UP000744769">
    <property type="component" value="Unassembled WGS sequence"/>
</dbReference>
<keyword evidence="1" id="KW-0472">Membrane</keyword>
<proteinExistence type="predicted"/>
<dbReference type="AlphaFoldDB" id="A0A967B0Q5"/>
<keyword evidence="1" id="KW-1133">Transmembrane helix</keyword>
<dbReference type="EMBL" id="JAAOIV010000005">
    <property type="protein sequence ID" value="NHN55899.1"/>
    <property type="molecule type" value="Genomic_DNA"/>
</dbReference>
<evidence type="ECO:0000256" key="1">
    <source>
        <dbReference type="SAM" id="Phobius"/>
    </source>
</evidence>